<evidence type="ECO:0008006" key="8">
    <source>
        <dbReference type="Google" id="ProtNLM"/>
    </source>
</evidence>
<evidence type="ECO:0000256" key="3">
    <source>
        <dbReference type="ARBA" id="ARBA00023125"/>
    </source>
</evidence>
<dbReference type="Gene3D" id="2.40.330.10">
    <property type="entry name" value="DNA-binding pseudobarrel domain"/>
    <property type="match status" value="1"/>
</dbReference>
<feature type="non-terminal residue" evidence="6">
    <location>
        <position position="1"/>
    </location>
</feature>
<evidence type="ECO:0000256" key="2">
    <source>
        <dbReference type="ARBA" id="ARBA00023015"/>
    </source>
</evidence>
<dbReference type="SUPFAM" id="SSF101936">
    <property type="entry name" value="DNA-binding pseudobarrel domain"/>
    <property type="match status" value="1"/>
</dbReference>
<comment type="caution">
    <text evidence="6">The sequence shown here is derived from an EMBL/GenBank/DDBJ whole genome shotgun (WGS) entry which is preliminary data.</text>
</comment>
<evidence type="ECO:0000313" key="7">
    <source>
        <dbReference type="Proteomes" id="UP001642360"/>
    </source>
</evidence>
<evidence type="ECO:0000256" key="5">
    <source>
        <dbReference type="ARBA" id="ARBA00023242"/>
    </source>
</evidence>
<gene>
    <name evidence="6" type="ORF">ILEXP_LOCUS28831</name>
</gene>
<dbReference type="GO" id="GO:0005634">
    <property type="term" value="C:nucleus"/>
    <property type="evidence" value="ECO:0007669"/>
    <property type="project" value="UniProtKB-SubCell"/>
</dbReference>
<comment type="subcellular location">
    <subcellularLocation>
        <location evidence="1">Nucleus</location>
    </subcellularLocation>
</comment>
<protein>
    <recommendedName>
        <fullName evidence="8">TF-B3 domain-containing protein</fullName>
    </recommendedName>
</protein>
<dbReference type="InterPro" id="IPR015300">
    <property type="entry name" value="DNA-bd_pseudobarrel_sf"/>
</dbReference>
<accession>A0ABC8SSA8</accession>
<dbReference type="GO" id="GO:0003677">
    <property type="term" value="F:DNA binding"/>
    <property type="evidence" value="ECO:0007669"/>
    <property type="project" value="UniProtKB-KW"/>
</dbReference>
<name>A0ABC8SSA8_9AQUA</name>
<reference evidence="6 7" key="1">
    <citation type="submission" date="2024-02" db="EMBL/GenBank/DDBJ databases">
        <authorList>
            <person name="Vignale AGUSTIN F."/>
            <person name="Sosa J E."/>
            <person name="Modenutti C."/>
        </authorList>
    </citation>
    <scope>NUCLEOTIDE SEQUENCE [LARGE SCALE GENOMIC DNA]</scope>
</reference>
<keyword evidence="5" id="KW-0539">Nucleus</keyword>
<dbReference type="CDD" id="cd10017">
    <property type="entry name" value="B3_DNA"/>
    <property type="match status" value="1"/>
</dbReference>
<evidence type="ECO:0000256" key="1">
    <source>
        <dbReference type="ARBA" id="ARBA00004123"/>
    </source>
</evidence>
<evidence type="ECO:0000313" key="6">
    <source>
        <dbReference type="EMBL" id="CAK9160102.1"/>
    </source>
</evidence>
<dbReference type="EMBL" id="CAUOFW020003467">
    <property type="protein sequence ID" value="CAK9160102.1"/>
    <property type="molecule type" value="Genomic_DNA"/>
</dbReference>
<keyword evidence="2" id="KW-0805">Transcription regulation</keyword>
<keyword evidence="7" id="KW-1185">Reference proteome</keyword>
<dbReference type="InterPro" id="IPR003340">
    <property type="entry name" value="B3_DNA-bd"/>
</dbReference>
<organism evidence="6 7">
    <name type="scientific">Ilex paraguariensis</name>
    <name type="common">yerba mate</name>
    <dbReference type="NCBI Taxonomy" id="185542"/>
    <lineage>
        <taxon>Eukaryota</taxon>
        <taxon>Viridiplantae</taxon>
        <taxon>Streptophyta</taxon>
        <taxon>Embryophyta</taxon>
        <taxon>Tracheophyta</taxon>
        <taxon>Spermatophyta</taxon>
        <taxon>Magnoliopsida</taxon>
        <taxon>eudicotyledons</taxon>
        <taxon>Gunneridae</taxon>
        <taxon>Pentapetalae</taxon>
        <taxon>asterids</taxon>
        <taxon>campanulids</taxon>
        <taxon>Aquifoliales</taxon>
        <taxon>Aquifoliaceae</taxon>
        <taxon>Ilex</taxon>
    </lineage>
</organism>
<sequence length="112" mass="12772">FGEMEPQFVCFTKRLSKTDVRRNLEIPNGTLFLPAGNEVMRVRDRHGVTYQFIASERIGGRCSLTHDWIAFAAAKTLEVGAMLRIYWSGEGNEYVVQEGVQLFGPYIVWLTL</sequence>
<keyword evidence="4" id="KW-0804">Transcription</keyword>
<keyword evidence="3" id="KW-0238">DNA-binding</keyword>
<proteinExistence type="predicted"/>
<dbReference type="AlphaFoldDB" id="A0ABC8SSA8"/>
<dbReference type="Proteomes" id="UP001642360">
    <property type="component" value="Unassembled WGS sequence"/>
</dbReference>
<evidence type="ECO:0000256" key="4">
    <source>
        <dbReference type="ARBA" id="ARBA00023163"/>
    </source>
</evidence>